<dbReference type="RefSeq" id="WP_051678325.1">
    <property type="nucleotide sequence ID" value="NZ_JJRY01000023.1"/>
</dbReference>
<name>A0A072NTX6_SCHAZ</name>
<sequence length="250" mass="29435">MKNYLNYKDMVDICNEINEQHIPSEDAFLNKIDELFEHTNLEGKELILYSFKELLKVVDSEINNIEKKVNISPSCEKGCANCCYFPIITTKLEAKLMIGVINRMPDERRNQIANHLQTYFTKHHDAINKLCSINFEEVSDFKLQYISSQLPCPLLNVETNECIAYEIRPLPCRTYLNYCNPIVCKDDFIPSEPFSYEFLRDYYIEALNELVQTILYEDHDDYGIQYPDDVFQVDYLPTLLKNEQFMKKAK</sequence>
<evidence type="ECO:0000313" key="2">
    <source>
        <dbReference type="Proteomes" id="UP000027936"/>
    </source>
</evidence>
<gene>
    <name evidence="1" type="ORF">M670_04092</name>
</gene>
<evidence type="ECO:0000313" key="1">
    <source>
        <dbReference type="EMBL" id="KEF36675.1"/>
    </source>
</evidence>
<dbReference type="AlphaFoldDB" id="A0A072NTX6"/>
<dbReference type="EMBL" id="JJRY01000023">
    <property type="protein sequence ID" value="KEF36675.1"/>
    <property type="molecule type" value="Genomic_DNA"/>
</dbReference>
<dbReference type="Pfam" id="PF03692">
    <property type="entry name" value="CxxCxxCC"/>
    <property type="match status" value="1"/>
</dbReference>
<dbReference type="Proteomes" id="UP000027936">
    <property type="component" value="Unassembled WGS sequence"/>
</dbReference>
<protein>
    <submittedName>
        <fullName evidence="1">Putative zinc-or iron-chelating domain</fullName>
    </submittedName>
</protein>
<dbReference type="PATRIC" id="fig|1348973.3.peg.3978"/>
<proteinExistence type="predicted"/>
<accession>A0A072NTX6</accession>
<reference evidence="1 2" key="1">
    <citation type="submission" date="2014-04" db="EMBL/GenBank/DDBJ databases">
        <title>Draft genome sequence of Bacillus azotoformans MEV2011, a (co-) denitrifying strain unable to grow in the presence of oxygen.</title>
        <authorList>
            <person name="Nielsen M."/>
            <person name="Schreiber L."/>
            <person name="Finster K."/>
            <person name="Schramm A."/>
        </authorList>
    </citation>
    <scope>NUCLEOTIDE SEQUENCE [LARGE SCALE GENOMIC DNA]</scope>
    <source>
        <strain evidence="1 2">MEV2011</strain>
    </source>
</reference>
<dbReference type="InterPro" id="IPR005358">
    <property type="entry name" value="Puta_zinc/iron-chelating_dom"/>
</dbReference>
<dbReference type="OrthoDB" id="9810361at2"/>
<comment type="caution">
    <text evidence="1">The sequence shown here is derived from an EMBL/GenBank/DDBJ whole genome shotgun (WGS) entry which is preliminary data.</text>
</comment>
<organism evidence="1 2">
    <name type="scientific">Schinkia azotoformans MEV2011</name>
    <dbReference type="NCBI Taxonomy" id="1348973"/>
    <lineage>
        <taxon>Bacteria</taxon>
        <taxon>Bacillati</taxon>
        <taxon>Bacillota</taxon>
        <taxon>Bacilli</taxon>
        <taxon>Bacillales</taxon>
        <taxon>Bacillaceae</taxon>
        <taxon>Calidifontibacillus/Schinkia group</taxon>
        <taxon>Schinkia</taxon>
    </lineage>
</organism>